<protein>
    <submittedName>
        <fullName evidence="3">Uncharacterized protein</fullName>
    </submittedName>
</protein>
<dbReference type="InterPro" id="IPR001101">
    <property type="entry name" value="Plectin_repeat"/>
</dbReference>
<sequence>MFIYEIGGRHGPTKFKEEEERIRLEEEAKRRAFEAARVKALEEADRLRRERAAAEAARRAAEEENRLRRQREALADDEERRRKLEDERRRRQEEEDRRHREDLERLRKAADEAERRRLIAEQEERDEAERRRRREKEAEEEENRRRKAAEKAAQDEEDRRNRQKRWEGQIKAAQVHEQVPMQQVEEFQEVRRIPEVPKLAEHEDEPQMFQEETVTKTQFYEMEGILHKQTGEILTFVEAIRQGLLDLSSGGEFFDIVSGSRVSLDKAVEMGYISENITEILNGRHGIRHPETGQELTLMEAIQIGLYDPDSRQLRDIKTGELLSLFDSRHICPTDVQHRLIKMGVLKLPPMELEQALKNGVLNPQTGEFRGKFVQEAVTFRDALANGYIQFPSGQPLLALTLTDCIEDGFIDSHSGEFIDKSGERFTLREALDRQRPLIRDNARECVNTALNQRVTVAEAVLANALNPRTGKFTDLQSRIELSLKEAHDYGLIQKPLTLTEVVDKGHYDNNGLFLDRGNRFTLLEAINAGWLDPDVRHIVSEQDQEVISIADALERGLLTPDGRIKLDLTEGAGAHGRQLDLYDAQRQGLLIRRIRHTIFDVKGIRNTENNANLSFNEAVEAGILQLPSERVVDQHRRQNYSLSDAVREGILDSALADILSSPSGLSENGVEVTLIRAVAKGLVDAKKGVIIDRSQRELSVREAYSNGIFGSLRAAMRLAALFDVHPLLMTAVKKRHQTRKRIHRPGTVSGGALPEDQVKVTLAEAMRMGLVDARTQRFRQGKNEMSLDDALHQGLIDPHSEWIVPSRASGVGPTIEERTQETVTETGQQLAPKIFPDKELQESVQTVHRVKRTETSAVGGPGGVSVYRAVTGGKDAIEVPENGYHVLEAERKGLLDLNTGTVRPPGTDKSLNLEEACLLGVINPSSVSIRDTQSGRSLKIDEAFKQKLIDKHGFVEHHGRRLSLQQAIDERIAHVEPEPPALITGAKKKLIQFSSAVGAPVAFRPVGHPVVEESEHAWTFDSNRGVFIDLNTKESIPLDSAIRSGHLSPDDLRARDALTGREFTLTEAEKWGIVNIREGYYLDKTDNKRYSFTEAARQHRIYPTGGVPENAADALQTTVRVHKRTEVATKEAVPTTASGVSGFHSPTEYNLNRYVDQRHFEPSTGLFTHPDVQKQMTLKELIIKGLLNPYNTKIVDRVKGTELRLLDAIQENIVDDVAGTVRDTQTGKVYDFSAAVRQGLVKEDFRPLAIESTSHVPVFEERRASRISAGGGSPRLVERKLQLTPYAQEPFRRSAGESLSPPSVRRSGSAGGSSLGEIGLGNGRGTSTWSIGGGGPTQPKQHRLSGTVADSSPSYFGREFSSTTTAPTAGAVVSGSLSTLTGPNERMVDLGGGKTVKVNVIRGADGLEKGEYFDPASNMKFTIQLHGDPITTQTSTKVRSTSQVQSVELEPHAQFVGIDQIKDLRNGRVMSLADAQRLGLARVDRKGRLSTREYSAFRSNIELAVNKGVMNARGEKLSLEEAIRQRLIDIRELKVLLI</sequence>
<feature type="compositionally biased region" description="Basic and acidic residues" evidence="1">
    <location>
        <begin position="149"/>
        <end position="165"/>
    </location>
</feature>
<dbReference type="InterPro" id="IPR035915">
    <property type="entry name" value="Plakin_repeat_sf"/>
</dbReference>
<evidence type="ECO:0000313" key="2">
    <source>
        <dbReference type="Proteomes" id="UP000887563"/>
    </source>
</evidence>
<accession>A0A914MUY4</accession>
<feature type="region of interest" description="Disordered" evidence="1">
    <location>
        <begin position="123"/>
        <end position="165"/>
    </location>
</feature>
<dbReference type="Gene3D" id="3.90.1290.10">
    <property type="entry name" value="Plakin repeat"/>
    <property type="match status" value="5"/>
</dbReference>
<dbReference type="WBParaSite" id="Minc3s02785g31557">
    <property type="protein sequence ID" value="Minc3s02785g31557"/>
    <property type="gene ID" value="Minc3s02785g31557"/>
</dbReference>
<proteinExistence type="predicted"/>
<dbReference type="SMART" id="SM00250">
    <property type="entry name" value="PLEC"/>
    <property type="match status" value="12"/>
</dbReference>
<name>A0A914MUY4_MELIC</name>
<evidence type="ECO:0000313" key="3">
    <source>
        <dbReference type="WBParaSite" id="Minc3s02785g31557"/>
    </source>
</evidence>
<reference evidence="3" key="1">
    <citation type="submission" date="2022-11" db="UniProtKB">
        <authorList>
            <consortium name="WormBaseParasite"/>
        </authorList>
    </citation>
    <scope>IDENTIFICATION</scope>
</reference>
<feature type="region of interest" description="Disordered" evidence="1">
    <location>
        <begin position="1288"/>
        <end position="1320"/>
    </location>
</feature>
<feature type="region of interest" description="Disordered" evidence="1">
    <location>
        <begin position="44"/>
        <end position="101"/>
    </location>
</feature>
<feature type="compositionally biased region" description="Gly residues" evidence="1">
    <location>
        <begin position="1310"/>
        <end position="1320"/>
    </location>
</feature>
<organism evidence="2 3">
    <name type="scientific">Meloidogyne incognita</name>
    <name type="common">Southern root-knot nematode worm</name>
    <name type="synonym">Oxyuris incognita</name>
    <dbReference type="NCBI Taxonomy" id="6306"/>
    <lineage>
        <taxon>Eukaryota</taxon>
        <taxon>Metazoa</taxon>
        <taxon>Ecdysozoa</taxon>
        <taxon>Nematoda</taxon>
        <taxon>Chromadorea</taxon>
        <taxon>Rhabditida</taxon>
        <taxon>Tylenchina</taxon>
        <taxon>Tylenchomorpha</taxon>
        <taxon>Tylenchoidea</taxon>
        <taxon>Meloidogynidae</taxon>
        <taxon>Meloidogyninae</taxon>
        <taxon>Meloidogyne</taxon>
        <taxon>Meloidogyne incognita group</taxon>
    </lineage>
</organism>
<dbReference type="Proteomes" id="UP000887563">
    <property type="component" value="Unplaced"/>
</dbReference>
<dbReference type="GO" id="GO:0005856">
    <property type="term" value="C:cytoskeleton"/>
    <property type="evidence" value="ECO:0007669"/>
    <property type="project" value="InterPro"/>
</dbReference>
<dbReference type="PANTHER" id="PTHR12239">
    <property type="entry name" value="PROTEIN CBG20215-RELATED"/>
    <property type="match status" value="1"/>
</dbReference>
<evidence type="ECO:0000256" key="1">
    <source>
        <dbReference type="SAM" id="MobiDB-lite"/>
    </source>
</evidence>
<keyword evidence="2" id="KW-1185">Reference proteome</keyword>
<dbReference type="SUPFAM" id="SSF75399">
    <property type="entry name" value="Plakin repeat"/>
    <property type="match status" value="7"/>
</dbReference>
<dbReference type="PANTHER" id="PTHR12239:SF41">
    <property type="entry name" value="MEMBRANE ASSOCIATED PROTEIN, PUTATIVE-RELATED"/>
    <property type="match status" value="1"/>
</dbReference>
<dbReference type="InterPro" id="IPR052293">
    <property type="entry name" value="SRRP"/>
</dbReference>